<dbReference type="Proteomes" id="UP000545876">
    <property type="component" value="Unassembled WGS sequence"/>
</dbReference>
<evidence type="ECO:0000256" key="1">
    <source>
        <dbReference type="SAM" id="Coils"/>
    </source>
</evidence>
<organism evidence="2 3">
    <name type="scientific">Candidatus Dojkabacteria bacterium</name>
    <dbReference type="NCBI Taxonomy" id="2099670"/>
    <lineage>
        <taxon>Bacteria</taxon>
        <taxon>Candidatus Dojkabacteria</taxon>
    </lineage>
</organism>
<dbReference type="AlphaFoldDB" id="A0A847D1S3"/>
<protein>
    <submittedName>
        <fullName evidence="2">Uncharacterized protein</fullName>
    </submittedName>
</protein>
<feature type="coiled-coil region" evidence="1">
    <location>
        <begin position="96"/>
        <end position="140"/>
    </location>
</feature>
<accession>A0A847D1S3</accession>
<gene>
    <name evidence="2" type="ORF">GX656_03100</name>
</gene>
<sequence>MKNVDIPLWDKGDSTDNFAKGGGKSALKFDQMVKQDQEIVDIFELVLGRKPTTRESAYYRISRLEREEIIEKLIQSPEHRELVIMASKYPALNKDNKKLESTVLKLKSNIEDSEKEYEELKKLLQEKNLLINQLRDLKDQPYLTNKKLIEESNNYYSKFQERERYNNKSISYSDKSLWDKILELFFNK</sequence>
<evidence type="ECO:0000313" key="2">
    <source>
        <dbReference type="EMBL" id="NLD25601.1"/>
    </source>
</evidence>
<dbReference type="EMBL" id="JAAZBX010000012">
    <property type="protein sequence ID" value="NLD25601.1"/>
    <property type="molecule type" value="Genomic_DNA"/>
</dbReference>
<evidence type="ECO:0000313" key="3">
    <source>
        <dbReference type="Proteomes" id="UP000545876"/>
    </source>
</evidence>
<reference evidence="2 3" key="1">
    <citation type="journal article" date="2020" name="Biotechnol. Biofuels">
        <title>New insights from the biogas microbiome by comprehensive genome-resolved metagenomics of nearly 1600 species originating from multiple anaerobic digesters.</title>
        <authorList>
            <person name="Campanaro S."/>
            <person name="Treu L."/>
            <person name="Rodriguez-R L.M."/>
            <person name="Kovalovszki A."/>
            <person name="Ziels R.M."/>
            <person name="Maus I."/>
            <person name="Zhu X."/>
            <person name="Kougias P.G."/>
            <person name="Basile A."/>
            <person name="Luo G."/>
            <person name="Schluter A."/>
            <person name="Konstantinidis K.T."/>
            <person name="Angelidaki I."/>
        </authorList>
    </citation>
    <scope>NUCLEOTIDE SEQUENCE [LARGE SCALE GENOMIC DNA]</scope>
    <source>
        <strain evidence="2">AS06rmzACSIP_65</strain>
    </source>
</reference>
<name>A0A847D1S3_9BACT</name>
<proteinExistence type="predicted"/>
<comment type="caution">
    <text evidence="2">The sequence shown here is derived from an EMBL/GenBank/DDBJ whole genome shotgun (WGS) entry which is preliminary data.</text>
</comment>
<keyword evidence="1" id="KW-0175">Coiled coil</keyword>